<proteinExistence type="predicted"/>
<sequence>MKVDLDLGNNERFLDIKLTCDNNITAGKIYQSVIDKERRGDYLGRTVQALLHASIACYKKLIVDWDSATDLEATTAKEKDALKLVTKSRKAVLCKACYKLIGWPFPP</sequence>
<evidence type="ECO:0000313" key="1">
    <source>
        <dbReference type="EMBL" id="KAJ8615266.1"/>
    </source>
</evidence>
<organism evidence="1 2">
    <name type="scientific">Persea americana</name>
    <name type="common">Avocado</name>
    <dbReference type="NCBI Taxonomy" id="3435"/>
    <lineage>
        <taxon>Eukaryota</taxon>
        <taxon>Viridiplantae</taxon>
        <taxon>Streptophyta</taxon>
        <taxon>Embryophyta</taxon>
        <taxon>Tracheophyta</taxon>
        <taxon>Spermatophyta</taxon>
        <taxon>Magnoliopsida</taxon>
        <taxon>Magnoliidae</taxon>
        <taxon>Laurales</taxon>
        <taxon>Lauraceae</taxon>
        <taxon>Persea</taxon>
    </lineage>
</organism>
<name>A0ACC2K2E5_PERAE</name>
<comment type="caution">
    <text evidence="1">The sequence shown here is derived from an EMBL/GenBank/DDBJ whole genome shotgun (WGS) entry which is preliminary data.</text>
</comment>
<reference evidence="1 2" key="1">
    <citation type="journal article" date="2022" name="Hortic Res">
        <title>A haplotype resolved chromosomal level avocado genome allows analysis of novel avocado genes.</title>
        <authorList>
            <person name="Nath O."/>
            <person name="Fletcher S.J."/>
            <person name="Hayward A."/>
            <person name="Shaw L.M."/>
            <person name="Masouleh A.K."/>
            <person name="Furtado A."/>
            <person name="Henry R.J."/>
            <person name="Mitter N."/>
        </authorList>
    </citation>
    <scope>NUCLEOTIDE SEQUENCE [LARGE SCALE GENOMIC DNA]</scope>
    <source>
        <strain evidence="2">cv. Hass</strain>
    </source>
</reference>
<gene>
    <name evidence="1" type="ORF">MRB53_034638</name>
</gene>
<evidence type="ECO:0000313" key="2">
    <source>
        <dbReference type="Proteomes" id="UP001234297"/>
    </source>
</evidence>
<dbReference type="Proteomes" id="UP001234297">
    <property type="component" value="Chromosome 12"/>
</dbReference>
<protein>
    <submittedName>
        <fullName evidence="1">Uncharacterized protein</fullName>
    </submittedName>
</protein>
<dbReference type="EMBL" id="CM056820">
    <property type="protein sequence ID" value="KAJ8615266.1"/>
    <property type="molecule type" value="Genomic_DNA"/>
</dbReference>
<accession>A0ACC2K2E5</accession>
<keyword evidence="2" id="KW-1185">Reference proteome</keyword>